<dbReference type="PANTHER" id="PTHR23542">
    <property type="match status" value="1"/>
</dbReference>
<keyword evidence="2" id="KW-0812">Transmembrane</keyword>
<feature type="transmembrane region" description="Helical" evidence="2">
    <location>
        <begin position="211"/>
        <end position="232"/>
    </location>
</feature>
<feature type="transmembrane region" description="Helical" evidence="2">
    <location>
        <begin position="80"/>
        <end position="100"/>
    </location>
</feature>
<dbReference type="EMBL" id="JAUHPV010000002">
    <property type="protein sequence ID" value="MDN4472294.1"/>
    <property type="molecule type" value="Genomic_DNA"/>
</dbReference>
<proteinExistence type="predicted"/>
<evidence type="ECO:0000313" key="4">
    <source>
        <dbReference type="Proteomes" id="UP001172738"/>
    </source>
</evidence>
<dbReference type="Gene3D" id="1.20.1250.20">
    <property type="entry name" value="MFS general substrate transporter like domains"/>
    <property type="match status" value="2"/>
</dbReference>
<feature type="transmembrane region" description="Helical" evidence="2">
    <location>
        <begin position="276"/>
        <end position="294"/>
    </location>
</feature>
<protein>
    <submittedName>
        <fullName evidence="3">MFS transporter</fullName>
    </submittedName>
</protein>
<gene>
    <name evidence="3" type="ORF">QQX04_04735</name>
</gene>
<name>A0ABT8G0R1_9MICO</name>
<feature type="transmembrane region" description="Helical" evidence="2">
    <location>
        <begin position="300"/>
        <end position="319"/>
    </location>
</feature>
<dbReference type="Proteomes" id="UP001172738">
    <property type="component" value="Unassembled WGS sequence"/>
</dbReference>
<feature type="compositionally biased region" description="Acidic residues" evidence="1">
    <location>
        <begin position="402"/>
        <end position="412"/>
    </location>
</feature>
<feature type="transmembrane region" description="Helical" evidence="2">
    <location>
        <begin position="369"/>
        <end position="390"/>
    </location>
</feature>
<feature type="transmembrane region" description="Helical" evidence="2">
    <location>
        <begin position="339"/>
        <end position="357"/>
    </location>
</feature>
<keyword evidence="2" id="KW-1133">Transmembrane helix</keyword>
<accession>A0ABT8G0R1</accession>
<dbReference type="PANTHER" id="PTHR23542:SF1">
    <property type="entry name" value="MAJOR FACILITATOR SUPERFAMILY (MFS) PROFILE DOMAIN-CONTAINING PROTEIN"/>
    <property type="match status" value="1"/>
</dbReference>
<reference evidence="3" key="1">
    <citation type="submission" date="2023-06" db="EMBL/GenBank/DDBJ databases">
        <title>SYSU T00b26.</title>
        <authorList>
            <person name="Gao L."/>
            <person name="Fang B.-Z."/>
            <person name="Li W.-J."/>
        </authorList>
    </citation>
    <scope>NUCLEOTIDE SEQUENCE</scope>
    <source>
        <strain evidence="3">SYSU T00b26</strain>
    </source>
</reference>
<keyword evidence="4" id="KW-1185">Reference proteome</keyword>
<dbReference type="RefSeq" id="WP_301126732.1">
    <property type="nucleotide sequence ID" value="NZ_JAUHPV010000002.1"/>
</dbReference>
<feature type="transmembrane region" description="Helical" evidence="2">
    <location>
        <begin position="247"/>
        <end position="269"/>
    </location>
</feature>
<dbReference type="SUPFAM" id="SSF103473">
    <property type="entry name" value="MFS general substrate transporter"/>
    <property type="match status" value="1"/>
</dbReference>
<comment type="caution">
    <text evidence="3">The sequence shown here is derived from an EMBL/GenBank/DDBJ whole genome shotgun (WGS) entry which is preliminary data.</text>
</comment>
<organism evidence="3 4">
    <name type="scientific">Demequina zhanjiangensis</name>
    <dbReference type="NCBI Taxonomy" id="3051659"/>
    <lineage>
        <taxon>Bacteria</taxon>
        <taxon>Bacillati</taxon>
        <taxon>Actinomycetota</taxon>
        <taxon>Actinomycetes</taxon>
        <taxon>Micrococcales</taxon>
        <taxon>Demequinaceae</taxon>
        <taxon>Demequina</taxon>
    </lineage>
</organism>
<dbReference type="InterPro" id="IPR036259">
    <property type="entry name" value="MFS_trans_sf"/>
</dbReference>
<feature type="transmembrane region" description="Helical" evidence="2">
    <location>
        <begin position="106"/>
        <end position="126"/>
    </location>
</feature>
<evidence type="ECO:0000256" key="2">
    <source>
        <dbReference type="SAM" id="Phobius"/>
    </source>
</evidence>
<keyword evidence="2" id="KW-0472">Membrane</keyword>
<evidence type="ECO:0000313" key="3">
    <source>
        <dbReference type="EMBL" id="MDN4472294.1"/>
    </source>
</evidence>
<evidence type="ECO:0000256" key="1">
    <source>
        <dbReference type="SAM" id="MobiDB-lite"/>
    </source>
</evidence>
<sequence>MLTPYRRLLARPGALAFTLAGLLSRFPTSMFNLAVILLIEGTYGSWEMSGRVAAIGVLAWAAQSVPTARWVDRVGQRKAMWPLTAITVLGAAIVLATALSRGPEPILWLGVVLGSMSGPLGSLTRARWSHMLRSNDDDVHTAFSLEGAMDEILFILGPTMVTVLATTVHPAAGLIVAVAGMVIGMTFLLAQTSTEPPARGTAGTSGLGLKVPAAVAAVAVLTIGVGVTFGAVDITTVAFAEEAGHPALGGLVLGVLSGGSFMGGLIYGARRWRTPLWARVVAVAVLFATGFALLGQMPSLGAYAAIGFFAGATVAPLLASADTVVQRVVSQEQLTEGMAWVRIGMGAGVALGAWVAGRGIDASGHTAGMTVTAWAAASVAVLALATAWWIRRDTLPARPVPIEEETPPEEYVDGPPVPPGV</sequence>
<feature type="region of interest" description="Disordered" evidence="1">
    <location>
        <begin position="400"/>
        <end position="421"/>
    </location>
</feature>
<feature type="transmembrane region" description="Helical" evidence="2">
    <location>
        <begin position="171"/>
        <end position="190"/>
    </location>
</feature>